<keyword evidence="1" id="KW-0547">Nucleotide-binding</keyword>
<keyword evidence="1" id="KW-0067">ATP-binding</keyword>
<reference evidence="1" key="2">
    <citation type="submission" date="2021-04" db="EMBL/GenBank/DDBJ databases">
        <title>Isolation and characterization of a novel species of the genus Sulfurimonas.</title>
        <authorList>
            <person name="Fukui M."/>
        </authorList>
    </citation>
    <scope>NUCLEOTIDE SEQUENCE</scope>
    <source>
        <strain evidence="1">H1576</strain>
    </source>
</reference>
<proteinExistence type="predicted"/>
<keyword evidence="2" id="KW-1185">Reference proteome</keyword>
<dbReference type="InterPro" id="IPR027417">
    <property type="entry name" value="P-loop_NTPase"/>
</dbReference>
<evidence type="ECO:0000313" key="2">
    <source>
        <dbReference type="Proteomes" id="UP000671852"/>
    </source>
</evidence>
<evidence type="ECO:0000313" key="1">
    <source>
        <dbReference type="EMBL" id="QSZ40786.1"/>
    </source>
</evidence>
<accession>A0A975AY80</accession>
<dbReference type="AlphaFoldDB" id="A0A975AY80"/>
<dbReference type="KEGG" id="saqt:GJV85_01200"/>
<organism evidence="1 2">
    <name type="scientific">Sulfurimonas aquatica</name>
    <dbReference type="NCBI Taxonomy" id="2672570"/>
    <lineage>
        <taxon>Bacteria</taxon>
        <taxon>Pseudomonadati</taxon>
        <taxon>Campylobacterota</taxon>
        <taxon>Epsilonproteobacteria</taxon>
        <taxon>Campylobacterales</taxon>
        <taxon>Sulfurimonadaceae</taxon>
        <taxon>Sulfurimonas</taxon>
    </lineage>
</organism>
<dbReference type="EMBL" id="CP046072">
    <property type="protein sequence ID" value="QSZ40786.1"/>
    <property type="molecule type" value="Genomic_DNA"/>
</dbReference>
<sequence length="244" mass="29032">MRNKIGKYDNKINALELKDRMLCLNTLILAEQGSGKTNLACKIRNFAIDSNVPTFYMDFSNSFEENIELRYKDSYFNYIQFSESEEFDKQLAELIKEKKHIYMAVSPEYFSNKKDERSKLSKTIANTDLLQNYYYFFHDIENLNGFYTKFEDFLLYMLGLMNMQKYGFTFLAQPHSIFENQNIKLLFSFLYLGRCSNLNYFNTSILKTLDKNRFYYQARTDSPTLLFNKIESNLVTVDEYIPDE</sequence>
<dbReference type="Proteomes" id="UP000671852">
    <property type="component" value="Chromosome"/>
</dbReference>
<dbReference type="RefSeq" id="WP_207562065.1">
    <property type="nucleotide sequence ID" value="NZ_CP046072.1"/>
</dbReference>
<name>A0A975AY80_9BACT</name>
<reference evidence="1" key="1">
    <citation type="submission" date="2019-11" db="EMBL/GenBank/DDBJ databases">
        <authorList>
            <person name="Kojima H."/>
        </authorList>
    </citation>
    <scope>NUCLEOTIDE SEQUENCE</scope>
    <source>
        <strain evidence="1">H1576</strain>
    </source>
</reference>
<dbReference type="GO" id="GO:0005524">
    <property type="term" value="F:ATP binding"/>
    <property type="evidence" value="ECO:0007669"/>
    <property type="project" value="UniProtKB-KW"/>
</dbReference>
<gene>
    <name evidence="1" type="ORF">GJV85_01200</name>
</gene>
<dbReference type="SUPFAM" id="SSF52540">
    <property type="entry name" value="P-loop containing nucleoside triphosphate hydrolases"/>
    <property type="match status" value="1"/>
</dbReference>
<protein>
    <submittedName>
        <fullName evidence="1">ATP-binding protein</fullName>
    </submittedName>
</protein>